<protein>
    <submittedName>
        <fullName evidence="1">Putative glyoxalase superfamily protein PhnB</fullName>
    </submittedName>
</protein>
<evidence type="ECO:0000313" key="1">
    <source>
        <dbReference type="EMBL" id="RCX11230.1"/>
    </source>
</evidence>
<gene>
    <name evidence="1" type="ORF">DFR58_1263</name>
</gene>
<accession>A0A369APE5</accession>
<dbReference type="EMBL" id="QPJT01000026">
    <property type="protein sequence ID" value="RCX11230.1"/>
    <property type="molecule type" value="Genomic_DNA"/>
</dbReference>
<name>A0A369APE5_9FIRM</name>
<dbReference type="AlphaFoldDB" id="A0A369APE5"/>
<organism evidence="1 2">
    <name type="scientific">Anaerobacterium chartisolvens</name>
    <dbReference type="NCBI Taxonomy" id="1297424"/>
    <lineage>
        <taxon>Bacteria</taxon>
        <taxon>Bacillati</taxon>
        <taxon>Bacillota</taxon>
        <taxon>Clostridia</taxon>
        <taxon>Eubacteriales</taxon>
        <taxon>Oscillospiraceae</taxon>
        <taxon>Anaerobacterium</taxon>
    </lineage>
</organism>
<reference evidence="1 2" key="1">
    <citation type="submission" date="2018-07" db="EMBL/GenBank/DDBJ databases">
        <title>Genomic Encyclopedia of Type Strains, Phase IV (KMG-IV): sequencing the most valuable type-strain genomes for metagenomic binning, comparative biology and taxonomic classification.</title>
        <authorList>
            <person name="Goeker M."/>
        </authorList>
    </citation>
    <scope>NUCLEOTIDE SEQUENCE [LARGE SCALE GENOMIC DNA]</scope>
    <source>
        <strain evidence="1 2">DSM 27016</strain>
    </source>
</reference>
<dbReference type="InterPro" id="IPR029068">
    <property type="entry name" value="Glyas_Bleomycin-R_OHBP_Dase"/>
</dbReference>
<keyword evidence="2" id="KW-1185">Reference proteome</keyword>
<evidence type="ECO:0000313" key="2">
    <source>
        <dbReference type="Proteomes" id="UP000253034"/>
    </source>
</evidence>
<dbReference type="OrthoDB" id="9795306at2"/>
<sequence length="130" mass="14546">MQSGCQIYVKGSVEAAAFYQRALNLTLGMNFKDGDGTYEHASLMFGEREILAVAEDKGDMSSPFIRDNKRPVMSFNCYGLGTREAVLQAYNVLSEGAFHNENPDGPAPLPWSELCFYLVDKFGVYWWVAI</sequence>
<proteinExistence type="predicted"/>
<dbReference type="SUPFAM" id="SSF54593">
    <property type="entry name" value="Glyoxalase/Bleomycin resistance protein/Dihydroxybiphenyl dioxygenase"/>
    <property type="match status" value="1"/>
</dbReference>
<dbReference type="Gene3D" id="3.10.180.10">
    <property type="entry name" value="2,3-Dihydroxybiphenyl 1,2-Dioxygenase, domain 1"/>
    <property type="match status" value="1"/>
</dbReference>
<comment type="caution">
    <text evidence="1">The sequence shown here is derived from an EMBL/GenBank/DDBJ whole genome shotgun (WGS) entry which is preliminary data.</text>
</comment>
<dbReference type="Proteomes" id="UP000253034">
    <property type="component" value="Unassembled WGS sequence"/>
</dbReference>